<name>A0ABS4E4N0_9HYPH</name>
<accession>A0ABS4E4N0</accession>
<dbReference type="Gene3D" id="3.40.50.12780">
    <property type="entry name" value="N-terminal domain of ligase-like"/>
    <property type="match status" value="1"/>
</dbReference>
<organism evidence="5 6">
    <name type="scientific">Rhizobium halophytocola</name>
    <dbReference type="NCBI Taxonomy" id="735519"/>
    <lineage>
        <taxon>Bacteria</taxon>
        <taxon>Pseudomonadati</taxon>
        <taxon>Pseudomonadota</taxon>
        <taxon>Alphaproteobacteria</taxon>
        <taxon>Hyphomicrobiales</taxon>
        <taxon>Rhizobiaceae</taxon>
        <taxon>Rhizobium/Agrobacterium group</taxon>
        <taxon>Rhizobium</taxon>
    </lineage>
</organism>
<comment type="similarity">
    <text evidence="1">Belongs to the ATP-dependent AMP-binding enzyme family.</text>
</comment>
<feature type="domain" description="AMP-dependent synthetase/ligase" evidence="4">
    <location>
        <begin position="44"/>
        <end position="160"/>
    </location>
</feature>
<proteinExistence type="inferred from homology"/>
<reference evidence="5 6" key="1">
    <citation type="submission" date="2021-03" db="EMBL/GenBank/DDBJ databases">
        <title>Genomic Encyclopedia of Type Strains, Phase IV (KMG-IV): sequencing the most valuable type-strain genomes for metagenomic binning, comparative biology and taxonomic classification.</title>
        <authorList>
            <person name="Goeker M."/>
        </authorList>
    </citation>
    <scope>NUCLEOTIDE SEQUENCE [LARGE SCALE GENOMIC DNA]</scope>
    <source>
        <strain evidence="5 6">DSM 21600</strain>
    </source>
</reference>
<dbReference type="Proteomes" id="UP000759443">
    <property type="component" value="Unassembled WGS sequence"/>
</dbReference>
<dbReference type="SUPFAM" id="SSF56801">
    <property type="entry name" value="Acetyl-CoA synthetase-like"/>
    <property type="match status" value="1"/>
</dbReference>
<dbReference type="PANTHER" id="PTHR24096:SF149">
    <property type="entry name" value="AMP-BINDING DOMAIN-CONTAINING PROTEIN-RELATED"/>
    <property type="match status" value="1"/>
</dbReference>
<keyword evidence="3" id="KW-0812">Transmembrane</keyword>
<dbReference type="PANTHER" id="PTHR24096">
    <property type="entry name" value="LONG-CHAIN-FATTY-ACID--COA LIGASE"/>
    <property type="match status" value="1"/>
</dbReference>
<dbReference type="GO" id="GO:0016874">
    <property type="term" value="F:ligase activity"/>
    <property type="evidence" value="ECO:0007669"/>
    <property type="project" value="UniProtKB-KW"/>
</dbReference>
<comment type="caution">
    <text evidence="5">The sequence shown here is derived from an EMBL/GenBank/DDBJ whole genome shotgun (WGS) entry which is preliminary data.</text>
</comment>
<evidence type="ECO:0000256" key="1">
    <source>
        <dbReference type="ARBA" id="ARBA00006432"/>
    </source>
</evidence>
<sequence length="295" mass="31930">MSGLSEVGVPQAGMVAFPVFVIANMAIGIPSILPNWKLSRPERASAHGIVDLIAREKITRALIPPLICETLAKGARDPRLTSIFTGGGPIFPDLMTAMRNTMPATSVLTVYGSTEAEPIAHQHVEDIADEDWLAMETGAGLLAGSPTSETRVRIINDEIVVTGDHVNKSYLDGQGDAENKLRIDGEVWHRTGDAGRLDQHNRLWLRGRLSAKACAYYPFEVEVAARSWPGVVRAALVPQSAPPLLAVEGKEPSPGLWQLKASAIGVAQVHKVARIPLDRRHHSKVDYPALCKLVQ</sequence>
<gene>
    <name evidence="5" type="ORF">J2Z17_004371</name>
</gene>
<evidence type="ECO:0000259" key="4">
    <source>
        <dbReference type="Pfam" id="PF00501"/>
    </source>
</evidence>
<keyword evidence="3" id="KW-0472">Membrane</keyword>
<evidence type="ECO:0000313" key="5">
    <source>
        <dbReference type="EMBL" id="MBP1852912.1"/>
    </source>
</evidence>
<dbReference type="Pfam" id="PF00501">
    <property type="entry name" value="AMP-binding"/>
    <property type="match status" value="1"/>
</dbReference>
<evidence type="ECO:0000256" key="2">
    <source>
        <dbReference type="ARBA" id="ARBA00022598"/>
    </source>
</evidence>
<dbReference type="RefSeq" id="WP_209948146.1">
    <property type="nucleotide sequence ID" value="NZ_JAGGJU010000013.1"/>
</dbReference>
<dbReference type="EMBL" id="JAGGJU010000013">
    <property type="protein sequence ID" value="MBP1852912.1"/>
    <property type="molecule type" value="Genomic_DNA"/>
</dbReference>
<evidence type="ECO:0000256" key="3">
    <source>
        <dbReference type="SAM" id="Phobius"/>
    </source>
</evidence>
<evidence type="ECO:0000313" key="6">
    <source>
        <dbReference type="Proteomes" id="UP000759443"/>
    </source>
</evidence>
<keyword evidence="3" id="KW-1133">Transmembrane helix</keyword>
<dbReference type="InterPro" id="IPR042099">
    <property type="entry name" value="ANL_N_sf"/>
</dbReference>
<protein>
    <submittedName>
        <fullName evidence="5">Acyl-CoA synthetase (AMP-forming)/AMP-acid ligase II</fullName>
    </submittedName>
</protein>
<keyword evidence="2 5" id="KW-0436">Ligase</keyword>
<feature type="transmembrane region" description="Helical" evidence="3">
    <location>
        <begin position="12"/>
        <end position="33"/>
    </location>
</feature>
<keyword evidence="6" id="KW-1185">Reference proteome</keyword>
<dbReference type="InterPro" id="IPR000873">
    <property type="entry name" value="AMP-dep_synth/lig_dom"/>
</dbReference>